<evidence type="ECO:0000313" key="2">
    <source>
        <dbReference type="EMBL" id="HIS36394.1"/>
    </source>
</evidence>
<proteinExistence type="predicted"/>
<organism evidence="2 3">
    <name type="scientific">Candidatus Scatousia excrementigallinarum</name>
    <dbReference type="NCBI Taxonomy" id="2840935"/>
    <lineage>
        <taxon>Bacteria</taxon>
        <taxon>Candidatus Scatousia</taxon>
    </lineage>
</organism>
<dbReference type="Pfam" id="PF01381">
    <property type="entry name" value="HTH_3"/>
    <property type="match status" value="1"/>
</dbReference>
<name>A0A9D1JND2_9BACT</name>
<gene>
    <name evidence="2" type="ORF">IAC10_07165</name>
</gene>
<dbReference type="AlphaFoldDB" id="A0A9D1JND2"/>
<sequence length="63" mass="7424">MEIGQQIKTVRLKLHMSQTEFASLFGVSFATVNRWENGKTTPNYRAQRTFEQLCKEKKIFIEN</sequence>
<dbReference type="EMBL" id="DVIU01000139">
    <property type="protein sequence ID" value="HIS36394.1"/>
    <property type="molecule type" value="Genomic_DNA"/>
</dbReference>
<protein>
    <submittedName>
        <fullName evidence="2">Helix-turn-helix domain-containing protein</fullName>
    </submittedName>
</protein>
<dbReference type="SUPFAM" id="SSF47413">
    <property type="entry name" value="lambda repressor-like DNA-binding domains"/>
    <property type="match status" value="1"/>
</dbReference>
<dbReference type="Proteomes" id="UP000823928">
    <property type="component" value="Unassembled WGS sequence"/>
</dbReference>
<evidence type="ECO:0000259" key="1">
    <source>
        <dbReference type="PROSITE" id="PS50943"/>
    </source>
</evidence>
<dbReference type="InterPro" id="IPR001387">
    <property type="entry name" value="Cro/C1-type_HTH"/>
</dbReference>
<feature type="domain" description="HTH cro/C1-type" evidence="1">
    <location>
        <begin position="7"/>
        <end position="43"/>
    </location>
</feature>
<dbReference type="CDD" id="cd00093">
    <property type="entry name" value="HTH_XRE"/>
    <property type="match status" value="1"/>
</dbReference>
<dbReference type="Gene3D" id="1.10.260.40">
    <property type="entry name" value="lambda repressor-like DNA-binding domains"/>
    <property type="match status" value="1"/>
</dbReference>
<dbReference type="InterPro" id="IPR010982">
    <property type="entry name" value="Lambda_DNA-bd_dom_sf"/>
</dbReference>
<reference evidence="2" key="1">
    <citation type="submission" date="2020-10" db="EMBL/GenBank/DDBJ databases">
        <authorList>
            <person name="Gilroy R."/>
        </authorList>
    </citation>
    <scope>NUCLEOTIDE SEQUENCE</scope>
    <source>
        <strain evidence="2">6276</strain>
    </source>
</reference>
<dbReference type="SMART" id="SM00530">
    <property type="entry name" value="HTH_XRE"/>
    <property type="match status" value="1"/>
</dbReference>
<dbReference type="GO" id="GO:0003677">
    <property type="term" value="F:DNA binding"/>
    <property type="evidence" value="ECO:0007669"/>
    <property type="project" value="InterPro"/>
</dbReference>
<comment type="caution">
    <text evidence="2">The sequence shown here is derived from an EMBL/GenBank/DDBJ whole genome shotgun (WGS) entry which is preliminary data.</text>
</comment>
<dbReference type="PROSITE" id="PS50943">
    <property type="entry name" value="HTH_CROC1"/>
    <property type="match status" value="1"/>
</dbReference>
<reference evidence="2" key="2">
    <citation type="journal article" date="2021" name="PeerJ">
        <title>Extensive microbial diversity within the chicken gut microbiome revealed by metagenomics and culture.</title>
        <authorList>
            <person name="Gilroy R."/>
            <person name="Ravi A."/>
            <person name="Getino M."/>
            <person name="Pursley I."/>
            <person name="Horton D.L."/>
            <person name="Alikhan N.F."/>
            <person name="Baker D."/>
            <person name="Gharbi K."/>
            <person name="Hall N."/>
            <person name="Watson M."/>
            <person name="Adriaenssens E.M."/>
            <person name="Foster-Nyarko E."/>
            <person name="Jarju S."/>
            <person name="Secka A."/>
            <person name="Antonio M."/>
            <person name="Oren A."/>
            <person name="Chaudhuri R.R."/>
            <person name="La Ragione R."/>
            <person name="Hildebrand F."/>
            <person name="Pallen M.J."/>
        </authorList>
    </citation>
    <scope>NUCLEOTIDE SEQUENCE</scope>
    <source>
        <strain evidence="2">6276</strain>
    </source>
</reference>
<evidence type="ECO:0000313" key="3">
    <source>
        <dbReference type="Proteomes" id="UP000823928"/>
    </source>
</evidence>
<accession>A0A9D1JND2</accession>